<gene>
    <name evidence="10" type="ORF">D2V17_12010</name>
</gene>
<dbReference type="InterPro" id="IPR002078">
    <property type="entry name" value="Sigma_54_int"/>
</dbReference>
<keyword evidence="1 7" id="KW-0597">Phosphoprotein</keyword>
<dbReference type="AlphaFoldDB" id="A0A3A1P4I6"/>
<reference evidence="10 11" key="1">
    <citation type="submission" date="2018-08" db="EMBL/GenBank/DDBJ databases">
        <title>Erythrobacter zhengii sp.nov., a bacterium isolated from deep-sea sediment.</title>
        <authorList>
            <person name="Fang C."/>
            <person name="Wu Y.-H."/>
            <person name="Sun C."/>
            <person name="Wang H."/>
            <person name="Cheng H."/>
            <person name="Meng F.-X."/>
            <person name="Wang C.-S."/>
            <person name="Xu X.-W."/>
        </authorList>
    </citation>
    <scope>NUCLEOTIDE SEQUENCE [LARGE SCALE GENOMIC DNA]</scope>
    <source>
        <strain evidence="10 11">CCTCC AB 2015396</strain>
    </source>
</reference>
<dbReference type="Gene3D" id="1.10.10.60">
    <property type="entry name" value="Homeodomain-like"/>
    <property type="match status" value="1"/>
</dbReference>
<proteinExistence type="predicted"/>
<keyword evidence="11" id="KW-1185">Reference proteome</keyword>
<dbReference type="SMART" id="SM00382">
    <property type="entry name" value="AAA"/>
    <property type="match status" value="1"/>
</dbReference>
<dbReference type="CDD" id="cd00009">
    <property type="entry name" value="AAA"/>
    <property type="match status" value="1"/>
</dbReference>
<dbReference type="SMART" id="SM00448">
    <property type="entry name" value="REC"/>
    <property type="match status" value="1"/>
</dbReference>
<name>A0A3A1P4I6_9SPHN</name>
<dbReference type="Pfam" id="PF00158">
    <property type="entry name" value="Sigma54_activat"/>
    <property type="match status" value="1"/>
</dbReference>
<dbReference type="Pfam" id="PF02954">
    <property type="entry name" value="HTH_8"/>
    <property type="match status" value="1"/>
</dbReference>
<keyword evidence="2" id="KW-0547">Nucleotide-binding</keyword>
<evidence type="ECO:0000259" key="9">
    <source>
        <dbReference type="PROSITE" id="PS50110"/>
    </source>
</evidence>
<evidence type="ECO:0000256" key="2">
    <source>
        <dbReference type="ARBA" id="ARBA00022741"/>
    </source>
</evidence>
<feature type="domain" description="Sigma-54 factor interaction" evidence="8">
    <location>
        <begin position="142"/>
        <end position="370"/>
    </location>
</feature>
<sequence>MNKVLFVDDDDDLCRASVQSLSLAGFDVDCVQSAGEALGAIDAGFDGVVVSDIRMPGMDGLELLDRIVALDPDMPVILISGHVDVPTAMGALRCGAYDVLEKPYSAEQLVAAVERALERRQLVTENRRLRQTTTPDADDSPLFGHSPAMVQLRRTIAQVAPIGVDVLIQGETGTGKGLVAEMLHAASRRRGQLMTVDCGALPAGLVEAELFGSVADGLPGSRMPRTGRIEQASRGTLFLDDIDALGNGVQLGLQRVLEHREVTPIGATSARPVDLRVVSASSVDLEEAAREGKFRMSLFYRLNSVTLRLPPLRERREDIVPLFRRFVVQTSARLGIDPPALEARTFRHLEKHDWPGNVRELLRFAENFALGLDDSGPREPSLLEETDLKSRLEAFETELIEEALTAAAGDVSRACAALKLPRKTFYYRLQKLGVDLARFRS</sequence>
<keyword evidence="3" id="KW-0067">ATP-binding</keyword>
<evidence type="ECO:0000256" key="5">
    <source>
        <dbReference type="ARBA" id="ARBA00023015"/>
    </source>
</evidence>
<dbReference type="InterPro" id="IPR003593">
    <property type="entry name" value="AAA+_ATPase"/>
</dbReference>
<dbReference type="SUPFAM" id="SSF46689">
    <property type="entry name" value="Homeodomain-like"/>
    <property type="match status" value="1"/>
</dbReference>
<evidence type="ECO:0000313" key="10">
    <source>
        <dbReference type="EMBL" id="RIV84137.1"/>
    </source>
</evidence>
<evidence type="ECO:0000256" key="6">
    <source>
        <dbReference type="ARBA" id="ARBA00023163"/>
    </source>
</evidence>
<dbReference type="GO" id="GO:0043565">
    <property type="term" value="F:sequence-specific DNA binding"/>
    <property type="evidence" value="ECO:0007669"/>
    <property type="project" value="InterPro"/>
</dbReference>
<organism evidence="10 11">
    <name type="scientific">Aurantiacibacter xanthus</name>
    <dbReference type="NCBI Taxonomy" id="1784712"/>
    <lineage>
        <taxon>Bacteria</taxon>
        <taxon>Pseudomonadati</taxon>
        <taxon>Pseudomonadota</taxon>
        <taxon>Alphaproteobacteria</taxon>
        <taxon>Sphingomonadales</taxon>
        <taxon>Erythrobacteraceae</taxon>
        <taxon>Aurantiacibacter</taxon>
    </lineage>
</organism>
<dbReference type="SUPFAM" id="SSF52172">
    <property type="entry name" value="CheY-like"/>
    <property type="match status" value="1"/>
</dbReference>
<evidence type="ECO:0000256" key="1">
    <source>
        <dbReference type="ARBA" id="ARBA00022553"/>
    </source>
</evidence>
<evidence type="ECO:0000259" key="8">
    <source>
        <dbReference type="PROSITE" id="PS50045"/>
    </source>
</evidence>
<dbReference type="InterPro" id="IPR009057">
    <property type="entry name" value="Homeodomain-like_sf"/>
</dbReference>
<dbReference type="PROSITE" id="PS50110">
    <property type="entry name" value="RESPONSE_REGULATORY"/>
    <property type="match status" value="1"/>
</dbReference>
<dbReference type="InterPro" id="IPR002197">
    <property type="entry name" value="HTH_Fis"/>
</dbReference>
<dbReference type="SUPFAM" id="SSF52540">
    <property type="entry name" value="P-loop containing nucleoside triphosphate hydrolases"/>
    <property type="match status" value="1"/>
</dbReference>
<evidence type="ECO:0000256" key="7">
    <source>
        <dbReference type="PROSITE-ProRule" id="PRU00169"/>
    </source>
</evidence>
<keyword evidence="6" id="KW-0804">Transcription</keyword>
<protein>
    <submittedName>
        <fullName evidence="10">Sigma-54-dependent Fis family transcriptional regulator</fullName>
    </submittedName>
</protein>
<dbReference type="FunFam" id="3.40.50.2300:FF:000018">
    <property type="entry name" value="DNA-binding transcriptional regulator NtrC"/>
    <property type="match status" value="1"/>
</dbReference>
<feature type="domain" description="Response regulatory" evidence="9">
    <location>
        <begin position="3"/>
        <end position="117"/>
    </location>
</feature>
<dbReference type="Pfam" id="PF00072">
    <property type="entry name" value="Response_reg"/>
    <property type="match status" value="1"/>
</dbReference>
<keyword evidence="5" id="KW-0805">Transcription regulation</keyword>
<evidence type="ECO:0000256" key="4">
    <source>
        <dbReference type="ARBA" id="ARBA00023012"/>
    </source>
</evidence>
<accession>A0A3A1P4I6</accession>
<dbReference type="InterPro" id="IPR011006">
    <property type="entry name" value="CheY-like_superfamily"/>
</dbReference>
<dbReference type="GO" id="GO:0006355">
    <property type="term" value="P:regulation of DNA-templated transcription"/>
    <property type="evidence" value="ECO:0007669"/>
    <property type="project" value="InterPro"/>
</dbReference>
<dbReference type="InterPro" id="IPR027417">
    <property type="entry name" value="P-loop_NTPase"/>
</dbReference>
<dbReference type="Gene3D" id="1.10.8.60">
    <property type="match status" value="1"/>
</dbReference>
<evidence type="ECO:0000313" key="11">
    <source>
        <dbReference type="Proteomes" id="UP000265366"/>
    </source>
</evidence>
<dbReference type="InterPro" id="IPR058031">
    <property type="entry name" value="AAA_lid_NorR"/>
</dbReference>
<dbReference type="RefSeq" id="WP_119593127.1">
    <property type="nucleotide sequence ID" value="NZ_QXFM01000107.1"/>
</dbReference>
<dbReference type="Gene3D" id="3.40.50.300">
    <property type="entry name" value="P-loop containing nucleotide triphosphate hydrolases"/>
    <property type="match status" value="1"/>
</dbReference>
<evidence type="ECO:0000256" key="3">
    <source>
        <dbReference type="ARBA" id="ARBA00022840"/>
    </source>
</evidence>
<dbReference type="GO" id="GO:0000160">
    <property type="term" value="P:phosphorelay signal transduction system"/>
    <property type="evidence" value="ECO:0007669"/>
    <property type="project" value="UniProtKB-KW"/>
</dbReference>
<dbReference type="InterPro" id="IPR001789">
    <property type="entry name" value="Sig_transdc_resp-reg_receiver"/>
</dbReference>
<dbReference type="EMBL" id="QXFM01000107">
    <property type="protein sequence ID" value="RIV84137.1"/>
    <property type="molecule type" value="Genomic_DNA"/>
</dbReference>
<dbReference type="PANTHER" id="PTHR32071">
    <property type="entry name" value="TRANSCRIPTIONAL REGULATORY PROTEIN"/>
    <property type="match status" value="1"/>
</dbReference>
<keyword evidence="4" id="KW-0902">Two-component regulatory system</keyword>
<dbReference type="PROSITE" id="PS50045">
    <property type="entry name" value="SIGMA54_INTERACT_4"/>
    <property type="match status" value="1"/>
</dbReference>
<feature type="modified residue" description="4-aspartylphosphate" evidence="7">
    <location>
        <position position="52"/>
    </location>
</feature>
<dbReference type="Gene3D" id="3.40.50.2300">
    <property type="match status" value="1"/>
</dbReference>
<dbReference type="PROSITE" id="PS00675">
    <property type="entry name" value="SIGMA54_INTERACT_1"/>
    <property type="match status" value="1"/>
</dbReference>
<dbReference type="PRINTS" id="PR01590">
    <property type="entry name" value="HTHFIS"/>
</dbReference>
<dbReference type="Pfam" id="PF25601">
    <property type="entry name" value="AAA_lid_14"/>
    <property type="match status" value="1"/>
</dbReference>
<dbReference type="InterPro" id="IPR025662">
    <property type="entry name" value="Sigma_54_int_dom_ATP-bd_1"/>
</dbReference>
<dbReference type="Proteomes" id="UP000265366">
    <property type="component" value="Unassembled WGS sequence"/>
</dbReference>
<dbReference type="GO" id="GO:0005524">
    <property type="term" value="F:ATP binding"/>
    <property type="evidence" value="ECO:0007669"/>
    <property type="project" value="UniProtKB-KW"/>
</dbReference>
<dbReference type="OrthoDB" id="7324976at2"/>
<dbReference type="PANTHER" id="PTHR32071:SF57">
    <property type="entry name" value="C4-DICARBOXYLATE TRANSPORT TRANSCRIPTIONAL REGULATORY PROTEIN DCTD"/>
    <property type="match status" value="1"/>
</dbReference>
<comment type="caution">
    <text evidence="10">The sequence shown here is derived from an EMBL/GenBank/DDBJ whole genome shotgun (WGS) entry which is preliminary data.</text>
</comment>